<evidence type="ECO:0000256" key="1">
    <source>
        <dbReference type="ARBA" id="ARBA00022526"/>
    </source>
</evidence>
<dbReference type="GO" id="GO:0005829">
    <property type="term" value="C:cytosol"/>
    <property type="evidence" value="ECO:0007669"/>
    <property type="project" value="TreeGrafter"/>
</dbReference>
<sequence>MFRSTMNITALSLGIFAASAPGDAMAHGAGVHRHGQVFVMTNAGDGNAVVAYDRAADGSLAYAGTYATGGLGAPSRPINPLGSQGSLVLSEDGKLLFAVNAGSNEVSMFRVGPHGLTLLDVVDSGGDFPVSVASHGGLVYVLNVGGDGNIAGFEVDPCGELVPMNGSVRDLGLGGTIPPSLGATPGQIGFSPDGEVLVVAGKGSNQIHVFPVSGRGFPSDAPVTTISRGLVPFDFAFDRRGHLLVAEVGGDGVPATGDTSAVSSYGIRADGSLAVISDTVDTFQRATCWIAGAPGSRYVFTANTGGDTVSGLQVDARGALTLLDGGVSASFPAGTAPIDLTMTRDGRFLYTLNAGAGTIAAFQVSRDGSLLPRGEGGGLVPGGGAQGIAVR</sequence>
<feature type="chain" id="PRO_5007568952" evidence="2">
    <location>
        <begin position="27"/>
        <end position="391"/>
    </location>
</feature>
<dbReference type="InterPro" id="IPR050282">
    <property type="entry name" value="Cycloisomerase_2"/>
</dbReference>
<gene>
    <name evidence="3" type="ORF">BE18_08690</name>
</gene>
<evidence type="ECO:0000313" key="4">
    <source>
        <dbReference type="Proteomes" id="UP000075515"/>
    </source>
</evidence>
<proteinExistence type="predicted"/>
<name>A0A150SVM4_SORCE</name>
<dbReference type="PANTHER" id="PTHR30344:SF1">
    <property type="entry name" value="6-PHOSPHOGLUCONOLACTONASE"/>
    <property type="match status" value="1"/>
</dbReference>
<comment type="caution">
    <text evidence="3">The sequence shown here is derived from an EMBL/GenBank/DDBJ whole genome shotgun (WGS) entry which is preliminary data.</text>
</comment>
<evidence type="ECO:0000256" key="2">
    <source>
        <dbReference type="SAM" id="SignalP"/>
    </source>
</evidence>
<dbReference type="PANTHER" id="PTHR30344">
    <property type="entry name" value="6-PHOSPHOGLUCONOLACTONASE-RELATED"/>
    <property type="match status" value="1"/>
</dbReference>
<dbReference type="InterPro" id="IPR011048">
    <property type="entry name" value="Haem_d1_sf"/>
</dbReference>
<reference evidence="3 4" key="1">
    <citation type="submission" date="2014-02" db="EMBL/GenBank/DDBJ databases">
        <title>The small core and large imbalanced accessory genome model reveals a collaborative survival strategy of Sorangium cellulosum strains in nature.</title>
        <authorList>
            <person name="Han K."/>
            <person name="Peng R."/>
            <person name="Blom J."/>
            <person name="Li Y.-Z."/>
        </authorList>
    </citation>
    <scope>NUCLEOTIDE SEQUENCE [LARGE SCALE GENOMIC DNA]</scope>
    <source>
        <strain evidence="3 4">So0149</strain>
    </source>
</reference>
<dbReference type="Proteomes" id="UP000075515">
    <property type="component" value="Unassembled WGS sequence"/>
</dbReference>
<accession>A0A150SVM4</accession>
<keyword evidence="2" id="KW-0732">Signal</keyword>
<keyword evidence="1" id="KW-0313">Glucose metabolism</keyword>
<dbReference type="InterPro" id="IPR015943">
    <property type="entry name" value="WD40/YVTN_repeat-like_dom_sf"/>
</dbReference>
<evidence type="ECO:0000313" key="3">
    <source>
        <dbReference type="EMBL" id="KYF76040.1"/>
    </source>
</evidence>
<feature type="signal peptide" evidence="2">
    <location>
        <begin position="1"/>
        <end position="26"/>
    </location>
</feature>
<dbReference type="Gene3D" id="2.130.10.10">
    <property type="entry name" value="YVTN repeat-like/Quinoprotein amine dehydrogenase"/>
    <property type="match status" value="2"/>
</dbReference>
<dbReference type="SUPFAM" id="SSF51004">
    <property type="entry name" value="C-terminal (heme d1) domain of cytochrome cd1-nitrite reductase"/>
    <property type="match status" value="1"/>
</dbReference>
<keyword evidence="1" id="KW-0119">Carbohydrate metabolism</keyword>
<dbReference type="GO" id="GO:0017057">
    <property type="term" value="F:6-phosphogluconolactonase activity"/>
    <property type="evidence" value="ECO:0007669"/>
    <property type="project" value="TreeGrafter"/>
</dbReference>
<dbReference type="EMBL" id="JEMC01004079">
    <property type="protein sequence ID" value="KYF76040.1"/>
    <property type="molecule type" value="Genomic_DNA"/>
</dbReference>
<dbReference type="GO" id="GO:0006006">
    <property type="term" value="P:glucose metabolic process"/>
    <property type="evidence" value="ECO:0007669"/>
    <property type="project" value="UniProtKB-KW"/>
</dbReference>
<protein>
    <submittedName>
        <fullName evidence="3">3-carboxymuconate cyclase</fullName>
    </submittedName>
</protein>
<organism evidence="3 4">
    <name type="scientific">Sorangium cellulosum</name>
    <name type="common">Polyangium cellulosum</name>
    <dbReference type="NCBI Taxonomy" id="56"/>
    <lineage>
        <taxon>Bacteria</taxon>
        <taxon>Pseudomonadati</taxon>
        <taxon>Myxococcota</taxon>
        <taxon>Polyangia</taxon>
        <taxon>Polyangiales</taxon>
        <taxon>Polyangiaceae</taxon>
        <taxon>Sorangium</taxon>
    </lineage>
</organism>
<dbReference type="AlphaFoldDB" id="A0A150SVM4"/>